<dbReference type="AlphaFoldDB" id="A0A2P7SH50"/>
<keyword evidence="2" id="KW-1185">Reference proteome</keyword>
<gene>
    <name evidence="1" type="ORF">C7I84_09440</name>
</gene>
<evidence type="ECO:0000313" key="2">
    <source>
        <dbReference type="Proteomes" id="UP000241229"/>
    </source>
</evidence>
<dbReference type="EMBL" id="PXYK01000007">
    <property type="protein sequence ID" value="PSJ61813.1"/>
    <property type="molecule type" value="Genomic_DNA"/>
</dbReference>
<protein>
    <submittedName>
        <fullName evidence="1">Uncharacterized protein</fullName>
    </submittedName>
</protein>
<evidence type="ECO:0000313" key="1">
    <source>
        <dbReference type="EMBL" id="PSJ61813.1"/>
    </source>
</evidence>
<accession>A0A2P7SH50</accession>
<proteinExistence type="predicted"/>
<name>A0A2P7SH50_9HYPH</name>
<organism evidence="1 2">
    <name type="scientific">Kumtagia ephedrae</name>
    <dbReference type="NCBI Taxonomy" id="2116701"/>
    <lineage>
        <taxon>Bacteria</taxon>
        <taxon>Pseudomonadati</taxon>
        <taxon>Pseudomonadota</taxon>
        <taxon>Alphaproteobacteria</taxon>
        <taxon>Hyphomicrobiales</taxon>
        <taxon>Phyllobacteriaceae</taxon>
        <taxon>Kumtagia</taxon>
    </lineage>
</organism>
<comment type="caution">
    <text evidence="1">The sequence shown here is derived from an EMBL/GenBank/DDBJ whole genome shotgun (WGS) entry which is preliminary data.</text>
</comment>
<sequence>MTLLAGVSTAFPTFQAFACSAKLVGKLSAFLCTGGASTRRDGLVHAIRCCEPLWERLLWYV</sequence>
<dbReference type="Proteomes" id="UP000241229">
    <property type="component" value="Unassembled WGS sequence"/>
</dbReference>
<reference evidence="1 2" key="1">
    <citation type="submission" date="2018-03" db="EMBL/GenBank/DDBJ databases">
        <title>The draft genome of Mesorhizobium sp. 6GN-30.</title>
        <authorList>
            <person name="Liu L."/>
            <person name="Li L."/>
            <person name="Wang T."/>
            <person name="Zhang X."/>
            <person name="Liang L."/>
        </authorList>
    </citation>
    <scope>NUCLEOTIDE SEQUENCE [LARGE SCALE GENOMIC DNA]</scope>
    <source>
        <strain evidence="1 2">6GN30</strain>
    </source>
</reference>